<name>A0A0D0B0B8_9AGAR</name>
<sequence>MQRHVLGQLEHSFENVGLLPSTKEKKSSGKKSALYTGGSISSRLSHKKMDVLSCVPADAYFMLLPLWPAETDTYSQRLSPFQAPSIPSDDRRYLLVFYKPLPFEGLTKGTSSLSTSDLRKILLPGFHAMARQVSHSELEGTGVRVPEQGISVNGPLEDAFKRIPRSLSHTLYSSTGDNSSVQPYIIGTSKSRDAGVEFDPEALVDLGLCTVLNEEQRRSLPPGMVVEQFDSEQATTVKLTPIGSAVMEMIWVGGLALTSFGS</sequence>
<gene>
    <name evidence="1" type="ORF">GYMLUDRAFT_174288</name>
</gene>
<accession>A0A0D0B0B8</accession>
<evidence type="ECO:0000313" key="1">
    <source>
        <dbReference type="EMBL" id="KIK56480.1"/>
    </source>
</evidence>
<dbReference type="Proteomes" id="UP000053593">
    <property type="component" value="Unassembled WGS sequence"/>
</dbReference>
<keyword evidence="2" id="KW-1185">Reference proteome</keyword>
<organism evidence="1 2">
    <name type="scientific">Collybiopsis luxurians FD-317 M1</name>
    <dbReference type="NCBI Taxonomy" id="944289"/>
    <lineage>
        <taxon>Eukaryota</taxon>
        <taxon>Fungi</taxon>
        <taxon>Dikarya</taxon>
        <taxon>Basidiomycota</taxon>
        <taxon>Agaricomycotina</taxon>
        <taxon>Agaricomycetes</taxon>
        <taxon>Agaricomycetidae</taxon>
        <taxon>Agaricales</taxon>
        <taxon>Marasmiineae</taxon>
        <taxon>Omphalotaceae</taxon>
        <taxon>Collybiopsis</taxon>
        <taxon>Collybiopsis luxurians</taxon>
    </lineage>
</organism>
<reference evidence="1 2" key="1">
    <citation type="submission" date="2014-04" db="EMBL/GenBank/DDBJ databases">
        <title>Evolutionary Origins and Diversification of the Mycorrhizal Mutualists.</title>
        <authorList>
            <consortium name="DOE Joint Genome Institute"/>
            <consortium name="Mycorrhizal Genomics Consortium"/>
            <person name="Kohler A."/>
            <person name="Kuo A."/>
            <person name="Nagy L.G."/>
            <person name="Floudas D."/>
            <person name="Copeland A."/>
            <person name="Barry K.W."/>
            <person name="Cichocki N."/>
            <person name="Veneault-Fourrey C."/>
            <person name="LaButti K."/>
            <person name="Lindquist E.A."/>
            <person name="Lipzen A."/>
            <person name="Lundell T."/>
            <person name="Morin E."/>
            <person name="Murat C."/>
            <person name="Riley R."/>
            <person name="Ohm R."/>
            <person name="Sun H."/>
            <person name="Tunlid A."/>
            <person name="Henrissat B."/>
            <person name="Grigoriev I.V."/>
            <person name="Hibbett D.S."/>
            <person name="Martin F."/>
        </authorList>
    </citation>
    <scope>NUCLEOTIDE SEQUENCE [LARGE SCALE GENOMIC DNA]</scope>
    <source>
        <strain evidence="1 2">FD-317 M1</strain>
    </source>
</reference>
<dbReference type="OrthoDB" id="3357948at2759"/>
<dbReference type="AlphaFoldDB" id="A0A0D0B0B8"/>
<evidence type="ECO:0000313" key="2">
    <source>
        <dbReference type="Proteomes" id="UP000053593"/>
    </source>
</evidence>
<protein>
    <submittedName>
        <fullName evidence="1">Uncharacterized protein</fullName>
    </submittedName>
</protein>
<dbReference type="EMBL" id="KN834797">
    <property type="protein sequence ID" value="KIK56480.1"/>
    <property type="molecule type" value="Genomic_DNA"/>
</dbReference>
<proteinExistence type="predicted"/>
<dbReference type="HOGENOM" id="CLU_1061937_0_0_1"/>